<sequence>MSVKCHTVGPTEGHRHTHTFIFLHGRDSVAEEFADEFFESEASGPETGDRTLLGLFPSIRWVFPTAPWLHSERFGTTMSQWFDMWSVEDPEEKRELQKPGLLQSIRIVLNAIRSEEALVPRNRIFLGGISQGFATALSTFYVGGGGLAGLVGLCGWMPYVSSFEKPDAQGSFSLAIRRTQGMLPGENFDDISTAPIGATPLLIGHAADDDVVPVENGRRMRDMLLLLGFRQPASSPTSPKPHASPLLADYLSIAPGISRLVPTQGEKTWR</sequence>
<keyword evidence="4" id="KW-1185">Reference proteome</keyword>
<dbReference type="InterPro" id="IPR050565">
    <property type="entry name" value="LYPA1-2/EST-like"/>
</dbReference>
<dbReference type="SUPFAM" id="SSF53474">
    <property type="entry name" value="alpha/beta-Hydrolases"/>
    <property type="match status" value="1"/>
</dbReference>
<accession>A0A4Q4SW94</accession>
<dbReference type="Pfam" id="PF02230">
    <property type="entry name" value="Abhydrolase_2"/>
    <property type="match status" value="1"/>
</dbReference>
<proteinExistence type="inferred from homology"/>
<dbReference type="EMBL" id="QJNU01000986">
    <property type="protein sequence ID" value="RYO81544.1"/>
    <property type="molecule type" value="Genomic_DNA"/>
</dbReference>
<evidence type="ECO:0000256" key="1">
    <source>
        <dbReference type="ARBA" id="ARBA00006499"/>
    </source>
</evidence>
<reference evidence="3 4" key="1">
    <citation type="submission" date="2018-06" db="EMBL/GenBank/DDBJ databases">
        <title>Complete Genomes of Monosporascus.</title>
        <authorList>
            <person name="Robinson A.J."/>
            <person name="Natvig D.O."/>
        </authorList>
    </citation>
    <scope>NUCLEOTIDE SEQUENCE [LARGE SCALE GENOMIC DNA]</scope>
    <source>
        <strain evidence="3 4">CBS 110550</strain>
    </source>
</reference>
<name>A0A4Q4SW94_9PEZI</name>
<dbReference type="GO" id="GO:0052689">
    <property type="term" value="F:carboxylic ester hydrolase activity"/>
    <property type="evidence" value="ECO:0007669"/>
    <property type="project" value="TreeGrafter"/>
</dbReference>
<dbReference type="STRING" id="155417.A0A4Q4SW94"/>
<dbReference type="PANTHER" id="PTHR10655:SF63">
    <property type="entry name" value="PHOSPHOLIPASE_CARBOXYLESTERASE_THIOESTERASE DOMAIN-CONTAINING PROTEIN"/>
    <property type="match status" value="1"/>
</dbReference>
<dbReference type="AlphaFoldDB" id="A0A4Q4SW94"/>
<feature type="domain" description="Phospholipase/carboxylesterase/thioesterase" evidence="2">
    <location>
        <begin position="56"/>
        <end position="165"/>
    </location>
</feature>
<dbReference type="GO" id="GO:0008474">
    <property type="term" value="F:palmitoyl-(protein) hydrolase activity"/>
    <property type="evidence" value="ECO:0007669"/>
    <property type="project" value="TreeGrafter"/>
</dbReference>
<organism evidence="3 4">
    <name type="scientific">Monosporascus ibericus</name>
    <dbReference type="NCBI Taxonomy" id="155417"/>
    <lineage>
        <taxon>Eukaryota</taxon>
        <taxon>Fungi</taxon>
        <taxon>Dikarya</taxon>
        <taxon>Ascomycota</taxon>
        <taxon>Pezizomycotina</taxon>
        <taxon>Sordariomycetes</taxon>
        <taxon>Xylariomycetidae</taxon>
        <taxon>Xylariales</taxon>
        <taxon>Xylariales incertae sedis</taxon>
        <taxon>Monosporascus</taxon>
    </lineage>
</organism>
<comment type="caution">
    <text evidence="3">The sequence shown here is derived from an EMBL/GenBank/DDBJ whole genome shotgun (WGS) entry which is preliminary data.</text>
</comment>
<gene>
    <name evidence="3" type="ORF">DL764_009749</name>
</gene>
<dbReference type="GO" id="GO:0005737">
    <property type="term" value="C:cytoplasm"/>
    <property type="evidence" value="ECO:0007669"/>
    <property type="project" value="TreeGrafter"/>
</dbReference>
<evidence type="ECO:0000259" key="2">
    <source>
        <dbReference type="Pfam" id="PF02230"/>
    </source>
</evidence>
<evidence type="ECO:0000313" key="3">
    <source>
        <dbReference type="EMBL" id="RYO81544.1"/>
    </source>
</evidence>
<dbReference type="InterPro" id="IPR029058">
    <property type="entry name" value="AB_hydrolase_fold"/>
</dbReference>
<evidence type="ECO:0000313" key="4">
    <source>
        <dbReference type="Proteomes" id="UP000293360"/>
    </source>
</evidence>
<comment type="similarity">
    <text evidence="1">Belongs to the AB hydrolase superfamily. AB hydrolase 2 family.</text>
</comment>
<dbReference type="Proteomes" id="UP000293360">
    <property type="component" value="Unassembled WGS sequence"/>
</dbReference>
<dbReference type="InterPro" id="IPR003140">
    <property type="entry name" value="PLipase/COase/thioEstase"/>
</dbReference>
<dbReference type="Gene3D" id="3.40.50.1820">
    <property type="entry name" value="alpha/beta hydrolase"/>
    <property type="match status" value="1"/>
</dbReference>
<dbReference type="OrthoDB" id="2418081at2759"/>
<dbReference type="PANTHER" id="PTHR10655">
    <property type="entry name" value="LYSOPHOSPHOLIPASE-RELATED"/>
    <property type="match status" value="1"/>
</dbReference>
<protein>
    <recommendedName>
        <fullName evidence="2">Phospholipase/carboxylesterase/thioesterase domain-containing protein</fullName>
    </recommendedName>
</protein>